<dbReference type="Pfam" id="PF00232">
    <property type="entry name" value="Glyco_hydro_1"/>
    <property type="match status" value="1"/>
</dbReference>
<dbReference type="Pfam" id="PF26639">
    <property type="entry name" value="Het-6_barrel"/>
    <property type="match status" value="1"/>
</dbReference>
<dbReference type="Pfam" id="PF06985">
    <property type="entry name" value="HET"/>
    <property type="match status" value="1"/>
</dbReference>
<evidence type="ECO:0000313" key="5">
    <source>
        <dbReference type="Proteomes" id="UP000566819"/>
    </source>
</evidence>
<dbReference type="GO" id="GO:0005975">
    <property type="term" value="P:carbohydrate metabolic process"/>
    <property type="evidence" value="ECO:0007669"/>
    <property type="project" value="InterPro"/>
</dbReference>
<dbReference type="Proteomes" id="UP000566819">
    <property type="component" value="Unassembled WGS sequence"/>
</dbReference>
<dbReference type="GO" id="GO:0008422">
    <property type="term" value="F:beta-glucosidase activity"/>
    <property type="evidence" value="ECO:0007669"/>
    <property type="project" value="TreeGrafter"/>
</dbReference>
<proteinExistence type="predicted"/>
<dbReference type="InterPro" id="IPR017853">
    <property type="entry name" value="GH"/>
</dbReference>
<name>A0A8H4RQX3_9HELO</name>
<dbReference type="SUPFAM" id="SSF53335">
    <property type="entry name" value="S-adenosyl-L-methionine-dependent methyltransferases"/>
    <property type="match status" value="1"/>
</dbReference>
<dbReference type="InterPro" id="IPR029063">
    <property type="entry name" value="SAM-dependent_MTases_sf"/>
</dbReference>
<dbReference type="InterPro" id="IPR010730">
    <property type="entry name" value="HET"/>
</dbReference>
<keyword evidence="5" id="KW-1185">Reference proteome</keyword>
<comment type="caution">
    <text evidence="4">The sequence shown here is derived from an EMBL/GenBank/DDBJ whole genome shotgun (WGS) entry which is preliminary data.</text>
</comment>
<dbReference type="CDD" id="cd02440">
    <property type="entry name" value="AdoMet_MTases"/>
    <property type="match status" value="1"/>
</dbReference>
<dbReference type="PANTHER" id="PTHR10353:SF53">
    <property type="entry name" value="BETA-1,4-GLUCOSIDASE (EUROFUNG)"/>
    <property type="match status" value="1"/>
</dbReference>
<sequence length="1907" mass="214270">MVRDPSDEDRLQISAPTSPQTFSAIPRFRWGDFEALSYCWESEERDHSIVVDGHLIRVPKNLESALRATRDLPERACGMKFWVDFLCINQDDTQEKNHQVKLMQSIYSHSFALSRAIIWKACDFCMRHEEIIEFALGQQNPAYNASLPNTDATIWSKLYHCRAFVSIHGKKNDFPMEMNRPHLKRVLDLGRKAIAKDPRDKIYGLLGLLPSTIARTIWPDYDLPQEDVYLQFVQEATKDFLSLEAILSWCTFNPNSASPSWMPDWTISFPRNHLQWLRKRQAGGKSPAVWSISKSPRHLHCHGFTFDNIQSTSASPANNLSSGDLSTEPSLESNLTSEIPHRYCTKAGISAALRRSLLLDLPFQNSPTTLLNIYWEPPILPPNDLKAAQIHDLRQRMGAITSSNHWNPFDQFRQTNTHFSIFGHGLSSFFPHMSDYVFPNIDWAASDLPLQPQPEDGIYLHWLDEKDAYDMKLCEVSLHGRRLITTEMGWLGLAPEMVKVGDALAIICGCNFPVVLRRCGACGEAWKVVGECYVDGVMDGELMDAAERGQYEVTSTLLPTNITLTTYSLNTAATQTADGQYGQSAYAALWASFSYSSTVPFTTTASATPIPLSELVAPPALYNLPDTSCLELPSDFIWGVAGSAWQIEGGLQSEGRGPALLDAIGALPNTSGANDSVAADMNYFLYKQDIARLAAIGIPYYSFSISWSRIVPFGVANSTINQQGLDHYDDLINTCLEYGVTPIVTLSHVDSPVTVDFDKSTLTEDFLYYAKQVMARYGDRVPYWVTFNEPNIGIGYSFQTYNGLTNILLAHAAVYDWYKNTLHGTGKITTKFANNLAVPLDSTNPSDISAALRYQDFILGIMGNPLFLGQQYPTSVLSTPNLNLTALTPTQIASIHNRIDFFAFDPYVAQFASQPPDYTSCLSNTSHPLYPSCISLTNTQANGWLMGAASNAYAYIAPQYVRQQLLYAWSTFRPSNGILISEFGFNPIHDSLKTPDAQRFDLERTLYYQDFLAEVLKAVHEDGVKVIGALAWSFVDNNEFGSFANHALKDSGGASSGFQDSDSFLRTLSRTLEHLNALQATLFDPDLARSLREQCDQIRVPLNIFLGDVGRRFEPALGLNSRRNRIFAAPRKIQWALLTSKKIKQLQDRITVPMAAVGLILGQQIVQTSLEMPNHIQDRISHIINTVIDTKITPATTLVDNKLGTLLAAQASATNTITQNLDDIERSTREALHAKVLEGREVMVSLESKVEQVLISQETSAEVTKNLHTNFEDLCISQSTSNDVILRCARQSGHDMAKAVHMQSLDVRAQSSSLHRKLDQVDTSIGAIRDSLQDLFGAKLNLNPDMSKSDVERAVSNILGSIWLLLSSLQLLIRELVILLAPYMIAFYRNTVQRFIQYGDYFLFEDAIGRIKRLPCAQFQHWDIFYDFLINSFQHKPGLSLVLTERFMVLNKYNNYPITRDAWRAVIQPKSKVIMAMILNSKLVKQGRCVDPSCSGRVSFSTSRTTLICPICAKHLSIKEAKPFSNGYVSSSPFTINENGPARGQAKDEPKSASSSTGSSENVILKMSLEKSSHRRRNSSNQTPLDIHEKELKSFKRIICLESMNSWNLESGIPSLRMGEKKGTHFNKQIEDELDNMSFSDTRSLNDTDVVYYYIHGRRYCKEYYMPNDEEEQIRMKILHEVYLYLLGGRLTTVPLKNPTKILDVGTGCGDWAMDIGDEYPGAEVIGIDIAHIQPNVVPLNVYFEIYDVEEEGGWTFADDEFDLVHFRTMIGAFKDWNYIYKETYKHLKAGGWVEVIDFDDYEGILQLFPPGSQIEPWLAAIAEGSRKAGRLRGIGHLEHEKLTDLGFVDDYVYGFLAEQMGWDLDEVRIISNIIAHEVRALFMDPEKARGLGFKVRMMKGRKPTVS</sequence>
<dbReference type="Gene3D" id="3.40.50.150">
    <property type="entry name" value="Vaccinia Virus protein VP39"/>
    <property type="match status" value="1"/>
</dbReference>
<feature type="domain" description="Ubiquitin-like" evidence="3">
    <location>
        <begin position="1403"/>
        <end position="1479"/>
    </location>
</feature>
<dbReference type="Gene3D" id="3.20.20.80">
    <property type="entry name" value="Glycosidases"/>
    <property type="match status" value="1"/>
</dbReference>
<dbReference type="EMBL" id="JAAMPI010000263">
    <property type="protein sequence ID" value="KAF4633396.1"/>
    <property type="molecule type" value="Genomic_DNA"/>
</dbReference>
<evidence type="ECO:0008006" key="6">
    <source>
        <dbReference type="Google" id="ProtNLM"/>
    </source>
</evidence>
<feature type="region of interest" description="Disordered" evidence="1">
    <location>
        <begin position="1535"/>
        <end position="1561"/>
    </location>
</feature>
<dbReference type="OrthoDB" id="65569at2759"/>
<dbReference type="SUPFAM" id="SSF51445">
    <property type="entry name" value="(Trans)glycosidases"/>
    <property type="match status" value="1"/>
</dbReference>
<dbReference type="PANTHER" id="PTHR10353">
    <property type="entry name" value="GLYCOSYL HYDROLASE"/>
    <property type="match status" value="1"/>
</dbReference>
<feature type="domain" description="Heterokaryon incompatibility" evidence="2">
    <location>
        <begin position="33"/>
        <end position="113"/>
    </location>
</feature>
<dbReference type="Pfam" id="PF13489">
    <property type="entry name" value="Methyltransf_23"/>
    <property type="match status" value="1"/>
</dbReference>
<dbReference type="Pfam" id="PF22893">
    <property type="entry name" value="ULD_2"/>
    <property type="match status" value="1"/>
</dbReference>
<evidence type="ECO:0000259" key="2">
    <source>
        <dbReference type="Pfam" id="PF06985"/>
    </source>
</evidence>
<gene>
    <name evidence="4" type="ORF">G7Y89_g4717</name>
</gene>
<feature type="compositionally biased region" description="Polar residues" evidence="1">
    <location>
        <begin position="1552"/>
        <end position="1561"/>
    </location>
</feature>
<evidence type="ECO:0000259" key="3">
    <source>
        <dbReference type="Pfam" id="PF22893"/>
    </source>
</evidence>
<organism evidence="4 5">
    <name type="scientific">Cudoniella acicularis</name>
    <dbReference type="NCBI Taxonomy" id="354080"/>
    <lineage>
        <taxon>Eukaryota</taxon>
        <taxon>Fungi</taxon>
        <taxon>Dikarya</taxon>
        <taxon>Ascomycota</taxon>
        <taxon>Pezizomycotina</taxon>
        <taxon>Leotiomycetes</taxon>
        <taxon>Helotiales</taxon>
        <taxon>Tricladiaceae</taxon>
        <taxon>Cudoniella</taxon>
    </lineage>
</organism>
<evidence type="ECO:0000256" key="1">
    <source>
        <dbReference type="SAM" id="MobiDB-lite"/>
    </source>
</evidence>
<dbReference type="InterPro" id="IPR054464">
    <property type="entry name" value="ULD_fung"/>
</dbReference>
<evidence type="ECO:0000313" key="4">
    <source>
        <dbReference type="EMBL" id="KAF4633396.1"/>
    </source>
</evidence>
<dbReference type="InterPro" id="IPR001360">
    <property type="entry name" value="Glyco_hydro_1"/>
</dbReference>
<reference evidence="4 5" key="1">
    <citation type="submission" date="2020-03" db="EMBL/GenBank/DDBJ databases">
        <title>Draft Genome Sequence of Cudoniella acicularis.</title>
        <authorList>
            <person name="Buettner E."/>
            <person name="Kellner H."/>
        </authorList>
    </citation>
    <scope>NUCLEOTIDE SEQUENCE [LARGE SCALE GENOMIC DNA]</scope>
    <source>
        <strain evidence="4 5">DSM 108380</strain>
    </source>
</reference>
<accession>A0A8H4RQX3</accession>
<protein>
    <recommendedName>
        <fullName evidence="6">Beta-glucosidase</fullName>
    </recommendedName>
</protein>